<accession>A0A2J0Q6W2</accession>
<evidence type="ECO:0000313" key="3">
    <source>
        <dbReference type="Proteomes" id="UP000228496"/>
    </source>
</evidence>
<feature type="compositionally biased region" description="Low complexity" evidence="1">
    <location>
        <begin position="183"/>
        <end position="207"/>
    </location>
</feature>
<feature type="region of interest" description="Disordered" evidence="1">
    <location>
        <begin position="183"/>
        <end position="228"/>
    </location>
</feature>
<evidence type="ECO:0000256" key="1">
    <source>
        <dbReference type="SAM" id="MobiDB-lite"/>
    </source>
</evidence>
<name>A0A2J0Q6W2_9BACT</name>
<feature type="compositionally biased region" description="Low complexity" evidence="1">
    <location>
        <begin position="139"/>
        <end position="162"/>
    </location>
</feature>
<feature type="compositionally biased region" description="Polar residues" evidence="1">
    <location>
        <begin position="208"/>
        <end position="217"/>
    </location>
</feature>
<protein>
    <submittedName>
        <fullName evidence="2">Uncharacterized protein</fullName>
    </submittedName>
</protein>
<gene>
    <name evidence="2" type="ORF">COV29_03085</name>
</gene>
<feature type="region of interest" description="Disordered" evidence="1">
    <location>
        <begin position="137"/>
        <end position="162"/>
    </location>
</feature>
<dbReference type="Proteomes" id="UP000228496">
    <property type="component" value="Unassembled WGS sequence"/>
</dbReference>
<organism evidence="2 3">
    <name type="scientific">Candidatus Yanofskybacteria bacterium CG10_big_fil_rev_8_21_14_0_10_36_16</name>
    <dbReference type="NCBI Taxonomy" id="1975096"/>
    <lineage>
        <taxon>Bacteria</taxon>
        <taxon>Candidatus Yanofskyibacteriota</taxon>
    </lineage>
</organism>
<dbReference type="EMBL" id="PCXQ01000005">
    <property type="protein sequence ID" value="PJE50693.1"/>
    <property type="molecule type" value="Genomic_DNA"/>
</dbReference>
<dbReference type="AlphaFoldDB" id="A0A2J0Q6W2"/>
<sequence length="250" mass="27135">MDLLAKILLPFSMLFAVVSGPSYIELGDSNLVFNYKTGEQKPLYYFLSTKNVGPQKAKFIISSDSEWAFVYREGYSQSTNSVSLNSGGAVNFVLEIQPESLSDGKHEAVVTVEAIDIDINKTTVFDTQTVNVTLNKNYVEPSPTETPTSTPDPTVEETAQPTTVVTPIVSSTPLITATPFATSAPTAVATSPKVTQTTSPTRTPSQVQETKTPQEESPSALEEQEGGDDVVKKDGIFSRFWNLFKGIFGF</sequence>
<evidence type="ECO:0000313" key="2">
    <source>
        <dbReference type="EMBL" id="PJE50693.1"/>
    </source>
</evidence>
<comment type="caution">
    <text evidence="2">The sequence shown here is derived from an EMBL/GenBank/DDBJ whole genome shotgun (WGS) entry which is preliminary data.</text>
</comment>
<proteinExistence type="predicted"/>
<reference evidence="2 3" key="1">
    <citation type="submission" date="2017-09" db="EMBL/GenBank/DDBJ databases">
        <title>Depth-based differentiation of microbial function through sediment-hosted aquifers and enrichment of novel symbionts in the deep terrestrial subsurface.</title>
        <authorList>
            <person name="Probst A.J."/>
            <person name="Ladd B."/>
            <person name="Jarett J.K."/>
            <person name="Geller-Mcgrath D.E."/>
            <person name="Sieber C.M."/>
            <person name="Emerson J.B."/>
            <person name="Anantharaman K."/>
            <person name="Thomas B.C."/>
            <person name="Malmstrom R."/>
            <person name="Stieglmeier M."/>
            <person name="Klingl A."/>
            <person name="Woyke T."/>
            <person name="Ryan C.M."/>
            <person name="Banfield J.F."/>
        </authorList>
    </citation>
    <scope>NUCLEOTIDE SEQUENCE [LARGE SCALE GENOMIC DNA]</scope>
    <source>
        <strain evidence="2">CG10_big_fil_rev_8_21_14_0_10_36_16</strain>
    </source>
</reference>